<dbReference type="EMBL" id="JAUEDM010000007">
    <property type="protein sequence ID" value="KAK3313663.1"/>
    <property type="molecule type" value="Genomic_DNA"/>
</dbReference>
<protein>
    <submittedName>
        <fullName evidence="1">Uncharacterized protein</fullName>
    </submittedName>
</protein>
<comment type="caution">
    <text evidence="1">The sequence shown here is derived from an EMBL/GenBank/DDBJ whole genome shotgun (WGS) entry which is preliminary data.</text>
</comment>
<dbReference type="Proteomes" id="UP001283341">
    <property type="component" value="Unassembled WGS sequence"/>
</dbReference>
<organism evidence="1 2">
    <name type="scientific">Apodospora peruviana</name>
    <dbReference type="NCBI Taxonomy" id="516989"/>
    <lineage>
        <taxon>Eukaryota</taxon>
        <taxon>Fungi</taxon>
        <taxon>Dikarya</taxon>
        <taxon>Ascomycota</taxon>
        <taxon>Pezizomycotina</taxon>
        <taxon>Sordariomycetes</taxon>
        <taxon>Sordariomycetidae</taxon>
        <taxon>Sordariales</taxon>
        <taxon>Lasiosphaeriaceae</taxon>
        <taxon>Apodospora</taxon>
    </lineage>
</organism>
<name>A0AAE0HVI6_9PEZI</name>
<dbReference type="AlphaFoldDB" id="A0AAE0HVI6"/>
<sequence>MTTRGQRPRFFSEITRVRGPGNHRSFRAPGSISYFDSALHDLAIRAGMKCIVVRHGPHNRRYIHDKSTAGRTLVTITNNKTGGKAGGHRLVTTDYHVTLLMGAALDSLQVQGHVYTEFVPRPEIVGHMMNITTMLKDPKKLVKLEGEPGTGEPCTEEFWICSRNLD</sequence>
<keyword evidence="2" id="KW-1185">Reference proteome</keyword>
<reference evidence="1" key="1">
    <citation type="journal article" date="2023" name="Mol. Phylogenet. Evol.">
        <title>Genome-scale phylogeny and comparative genomics of the fungal order Sordariales.</title>
        <authorList>
            <person name="Hensen N."/>
            <person name="Bonometti L."/>
            <person name="Westerberg I."/>
            <person name="Brannstrom I.O."/>
            <person name="Guillou S."/>
            <person name="Cros-Aarteil S."/>
            <person name="Calhoun S."/>
            <person name="Haridas S."/>
            <person name="Kuo A."/>
            <person name="Mondo S."/>
            <person name="Pangilinan J."/>
            <person name="Riley R."/>
            <person name="LaButti K."/>
            <person name="Andreopoulos B."/>
            <person name="Lipzen A."/>
            <person name="Chen C."/>
            <person name="Yan M."/>
            <person name="Daum C."/>
            <person name="Ng V."/>
            <person name="Clum A."/>
            <person name="Steindorff A."/>
            <person name="Ohm R.A."/>
            <person name="Martin F."/>
            <person name="Silar P."/>
            <person name="Natvig D.O."/>
            <person name="Lalanne C."/>
            <person name="Gautier V."/>
            <person name="Ament-Velasquez S.L."/>
            <person name="Kruys A."/>
            <person name="Hutchinson M.I."/>
            <person name="Powell A.J."/>
            <person name="Barry K."/>
            <person name="Miller A.N."/>
            <person name="Grigoriev I.V."/>
            <person name="Debuchy R."/>
            <person name="Gladieux P."/>
            <person name="Hiltunen Thoren M."/>
            <person name="Johannesson H."/>
        </authorList>
    </citation>
    <scope>NUCLEOTIDE SEQUENCE</scope>
    <source>
        <strain evidence="1">CBS 118394</strain>
    </source>
</reference>
<evidence type="ECO:0000313" key="2">
    <source>
        <dbReference type="Proteomes" id="UP001283341"/>
    </source>
</evidence>
<evidence type="ECO:0000313" key="1">
    <source>
        <dbReference type="EMBL" id="KAK3313663.1"/>
    </source>
</evidence>
<reference evidence="1" key="2">
    <citation type="submission" date="2023-06" db="EMBL/GenBank/DDBJ databases">
        <authorList>
            <consortium name="Lawrence Berkeley National Laboratory"/>
            <person name="Haridas S."/>
            <person name="Hensen N."/>
            <person name="Bonometti L."/>
            <person name="Westerberg I."/>
            <person name="Brannstrom I.O."/>
            <person name="Guillou S."/>
            <person name="Cros-Aarteil S."/>
            <person name="Calhoun S."/>
            <person name="Kuo A."/>
            <person name="Mondo S."/>
            <person name="Pangilinan J."/>
            <person name="Riley R."/>
            <person name="Labutti K."/>
            <person name="Andreopoulos B."/>
            <person name="Lipzen A."/>
            <person name="Chen C."/>
            <person name="Yanf M."/>
            <person name="Daum C."/>
            <person name="Ng V."/>
            <person name="Clum A."/>
            <person name="Steindorff A."/>
            <person name="Ohm R."/>
            <person name="Martin F."/>
            <person name="Silar P."/>
            <person name="Natvig D."/>
            <person name="Lalanne C."/>
            <person name="Gautier V."/>
            <person name="Ament-Velasquez S.L."/>
            <person name="Kruys A."/>
            <person name="Hutchinson M.I."/>
            <person name="Powell A.J."/>
            <person name="Barry K."/>
            <person name="Miller A.N."/>
            <person name="Grigoriev I.V."/>
            <person name="Debuchy R."/>
            <person name="Gladieux P."/>
            <person name="Thoren M.H."/>
            <person name="Johannesson H."/>
        </authorList>
    </citation>
    <scope>NUCLEOTIDE SEQUENCE</scope>
    <source>
        <strain evidence="1">CBS 118394</strain>
    </source>
</reference>
<proteinExistence type="predicted"/>
<accession>A0AAE0HVI6</accession>
<gene>
    <name evidence="1" type="ORF">B0H66DRAFT_629635</name>
</gene>